<gene>
    <name evidence="1" type="ORF">A4V03_14530</name>
    <name evidence="2" type="ORF">E5353_11750</name>
</gene>
<reference evidence="1" key="2">
    <citation type="submission" date="2017-04" db="EMBL/GenBank/DDBJ databases">
        <title>Complete Genome Sequences of Twelve Strains of a Stable Defined Moderately Diverse Mouse Microbiota 2 (sDMDMm2).</title>
        <authorList>
            <person name="Uchimura Y."/>
            <person name="Wyss M."/>
            <person name="Brugiroux S."/>
            <person name="Limenitakis J.P."/>
            <person name="Stecher B."/>
            <person name="McCoy K.D."/>
            <person name="Macpherson A.J."/>
        </authorList>
    </citation>
    <scope>NUCLEOTIDE SEQUENCE</scope>
    <source>
        <strain evidence="1">I48</strain>
    </source>
</reference>
<evidence type="ECO:0000313" key="4">
    <source>
        <dbReference type="Proteomes" id="UP000309566"/>
    </source>
</evidence>
<organism evidence="1 3">
    <name type="scientific">Bacteroides caecimuris</name>
    <dbReference type="NCBI Taxonomy" id="1796613"/>
    <lineage>
        <taxon>Bacteria</taxon>
        <taxon>Pseudomonadati</taxon>
        <taxon>Bacteroidota</taxon>
        <taxon>Bacteroidia</taxon>
        <taxon>Bacteroidales</taxon>
        <taxon>Bacteroidaceae</taxon>
        <taxon>Bacteroides</taxon>
    </lineage>
</organism>
<dbReference type="GeneID" id="82188358"/>
<reference evidence="3" key="1">
    <citation type="submission" date="2016-04" db="EMBL/GenBank/DDBJ databases">
        <title>Complete Genome Sequences of Twelve Strains of a Stable Defined Moderately Diverse Mouse Microbiota 2 (sDMDMm2).</title>
        <authorList>
            <person name="Uchimura Y."/>
            <person name="Wyss M."/>
            <person name="Brugiroux S."/>
            <person name="Limenitakis J.P."/>
            <person name="Stecher B."/>
            <person name="McCoy K.D."/>
            <person name="Macpherson A.J."/>
        </authorList>
    </citation>
    <scope>NUCLEOTIDE SEQUENCE [LARGE SCALE GENOMIC DNA]</scope>
    <source>
        <strain evidence="3">I48</strain>
    </source>
</reference>
<keyword evidence="3" id="KW-1185">Reference proteome</keyword>
<name>A0A1C7H522_9BACE</name>
<dbReference type="Gene3D" id="3.40.390.10">
    <property type="entry name" value="Collagenase (Catalytic Domain)"/>
    <property type="match status" value="1"/>
</dbReference>
<dbReference type="OrthoDB" id="1184659at2"/>
<dbReference type="GO" id="GO:0008237">
    <property type="term" value="F:metallopeptidase activity"/>
    <property type="evidence" value="ECO:0007669"/>
    <property type="project" value="InterPro"/>
</dbReference>
<protein>
    <recommendedName>
        <fullName evidence="5">Lipoprotein</fullName>
    </recommendedName>
</protein>
<proteinExistence type="predicted"/>
<reference evidence="2 4" key="3">
    <citation type="submission" date="2019-04" db="EMBL/GenBank/DDBJ databases">
        <title>Microbes associate with the intestines of laboratory mice.</title>
        <authorList>
            <person name="Navarre W."/>
            <person name="Wong E."/>
            <person name="Huang K."/>
            <person name="Tropini C."/>
            <person name="Ng K."/>
            <person name="Yu B."/>
        </authorList>
    </citation>
    <scope>NUCLEOTIDE SEQUENCE [LARGE SCALE GENOMIC DNA]</scope>
    <source>
        <strain evidence="2 4">NM63_1-25</strain>
    </source>
</reference>
<dbReference type="Proteomes" id="UP000309566">
    <property type="component" value="Unassembled WGS sequence"/>
</dbReference>
<accession>A0A1C7H522</accession>
<sequence>MKKFLPTGLLMLTSALMLISCEESEILNNENGNGNENNVINHNFPIQMSEADYNSDNTYYILNDDESPDVYFDANQRSFYVNQPMQVMLDDEHYFQLRFYSPRAVKNITVWAKIEGYEEEFKFIELEKVQAFQQLRVHIPFATENLTAYTRSGKKMQIVANPYLTNENLTFTIESDDPYWEKLQSNKCRWRISFGRYSGNQWRDKMKATHTREAVAISLNMSYMFSTDEFVTAMKEFAPFYSDANLTQVVDKDALVIKARNHGALLFGHCIGSNGLGGGSTYGLNEWCYLEHYADDNNMTHTLFHEFAHCMGFGHSGNMTYDSQAHPGWQTLCGQVYTKMSIEKKLPIYSRRFLHTRLNKNRYGNNIYLASKYIIEDPELDAIDGGLSPLKGETDMGGNDKEALTLKLDYTDMPGATATTFRPKDVYVYGDTLYVVNDADKNYSLEVFSTAQGNKKHLGSIKEWKNGKNTETFLGRPNSVTRANDKIYVTHESSRTEIFDAKDHSFITHIGSQDGKWGADLTHTVHAFDVLVYKGIVMIRDKRYVDFVEERLIQPATKQFIYARTSKMGEVTSTYGMAIDERNGLLYSTFPGKRIDIFTPADIRNGATLVRTKQLPCNAQPYALDFYKDRLFVSFAGATKFCEVNAETGEIVKDYTTIGGTTLQAPEKFCIRRNTLFVVDRVKNGECVYAIPASELN</sequence>
<dbReference type="EMBL" id="CP015401">
    <property type="protein sequence ID" value="ANU58637.1"/>
    <property type="molecule type" value="Genomic_DNA"/>
</dbReference>
<dbReference type="AlphaFoldDB" id="A0A1C7H522"/>
<dbReference type="RefSeq" id="WP_065539472.1">
    <property type="nucleotide sequence ID" value="NZ_CAPDLJ010000027.1"/>
</dbReference>
<dbReference type="Proteomes" id="UP000092631">
    <property type="component" value="Chromosome"/>
</dbReference>
<dbReference type="SUPFAM" id="SSF63825">
    <property type="entry name" value="YWTD domain"/>
    <property type="match status" value="1"/>
</dbReference>
<evidence type="ECO:0000313" key="1">
    <source>
        <dbReference type="EMBL" id="ANU58637.1"/>
    </source>
</evidence>
<dbReference type="PROSITE" id="PS51257">
    <property type="entry name" value="PROKAR_LIPOPROTEIN"/>
    <property type="match status" value="1"/>
</dbReference>
<dbReference type="KEGG" id="bcae:A4V03_14530"/>
<evidence type="ECO:0000313" key="3">
    <source>
        <dbReference type="Proteomes" id="UP000092631"/>
    </source>
</evidence>
<dbReference type="EMBL" id="SRYX01000044">
    <property type="protein sequence ID" value="TGY32382.1"/>
    <property type="molecule type" value="Genomic_DNA"/>
</dbReference>
<evidence type="ECO:0008006" key="5">
    <source>
        <dbReference type="Google" id="ProtNLM"/>
    </source>
</evidence>
<dbReference type="InterPro" id="IPR024079">
    <property type="entry name" value="MetalloPept_cat_dom_sf"/>
</dbReference>
<dbReference type="SUPFAM" id="SSF55486">
    <property type="entry name" value="Metalloproteases ('zincins'), catalytic domain"/>
    <property type="match status" value="1"/>
</dbReference>
<evidence type="ECO:0000313" key="2">
    <source>
        <dbReference type="EMBL" id="TGY32382.1"/>
    </source>
</evidence>
<accession>A0A4S2CVB0</accession>